<dbReference type="InterPro" id="IPR042197">
    <property type="entry name" value="Apaf_helical"/>
</dbReference>
<dbReference type="Pfam" id="PF07725">
    <property type="entry name" value="LRR_3"/>
    <property type="match status" value="1"/>
</dbReference>
<keyword evidence="5" id="KW-0472">Membrane</keyword>
<feature type="transmembrane region" description="Helical" evidence="5">
    <location>
        <begin position="1043"/>
        <end position="1064"/>
    </location>
</feature>
<keyword evidence="4" id="KW-0520">NAD</keyword>
<dbReference type="InterPro" id="IPR032675">
    <property type="entry name" value="LRR_dom_sf"/>
</dbReference>
<dbReference type="EMBL" id="CAKOAT010819597">
    <property type="protein sequence ID" value="CAH8388901.1"/>
    <property type="molecule type" value="Genomic_DNA"/>
</dbReference>
<evidence type="ECO:0000313" key="8">
    <source>
        <dbReference type="Proteomes" id="UP001642260"/>
    </source>
</evidence>
<name>A0ABC8M143_ERUVS</name>
<dbReference type="SUPFAM" id="SSF52058">
    <property type="entry name" value="L domain-like"/>
    <property type="match status" value="1"/>
</dbReference>
<dbReference type="InterPro" id="IPR056845">
    <property type="entry name" value="LRR_Zer-1"/>
</dbReference>
<keyword evidence="3" id="KW-0611">Plant defense</keyword>
<dbReference type="InterPro" id="IPR027417">
    <property type="entry name" value="P-loop_NTPase"/>
</dbReference>
<reference evidence="7 8" key="1">
    <citation type="submission" date="2022-03" db="EMBL/GenBank/DDBJ databases">
        <authorList>
            <person name="Macdonald S."/>
            <person name="Ahmed S."/>
            <person name="Newling K."/>
        </authorList>
    </citation>
    <scope>NUCLEOTIDE SEQUENCE [LARGE SCALE GENOMIC DNA]</scope>
</reference>
<dbReference type="SUPFAM" id="SSF52540">
    <property type="entry name" value="P-loop containing nucleoside triphosphate hydrolases"/>
    <property type="match status" value="1"/>
</dbReference>
<keyword evidence="8" id="KW-1185">Reference proteome</keyword>
<proteinExistence type="predicted"/>
<keyword evidence="5" id="KW-0812">Transmembrane</keyword>
<evidence type="ECO:0000256" key="5">
    <source>
        <dbReference type="SAM" id="Phobius"/>
    </source>
</evidence>
<keyword evidence="1" id="KW-0433">Leucine-rich repeat</keyword>
<dbReference type="Pfam" id="PF25013">
    <property type="entry name" value="LRR_Zer-1"/>
    <property type="match status" value="1"/>
</dbReference>
<dbReference type="Gene3D" id="3.40.50.10140">
    <property type="entry name" value="Toll/interleukin-1 receptor homology (TIR) domain"/>
    <property type="match status" value="1"/>
</dbReference>
<evidence type="ECO:0000256" key="1">
    <source>
        <dbReference type="ARBA" id="ARBA00022614"/>
    </source>
</evidence>
<dbReference type="PROSITE" id="PS50104">
    <property type="entry name" value="TIR"/>
    <property type="match status" value="1"/>
</dbReference>
<accession>A0ABC8M143</accession>
<dbReference type="Pfam" id="PF23282">
    <property type="entry name" value="WHD_ROQ1"/>
    <property type="match status" value="1"/>
</dbReference>
<gene>
    <name evidence="7" type="ORF">ERUC_LOCUS41384</name>
</gene>
<evidence type="ECO:0000256" key="3">
    <source>
        <dbReference type="ARBA" id="ARBA00022821"/>
    </source>
</evidence>
<dbReference type="PANTHER" id="PTHR11017">
    <property type="entry name" value="LEUCINE-RICH REPEAT-CONTAINING PROTEIN"/>
    <property type="match status" value="1"/>
</dbReference>
<sequence length="1082" mass="122258">MSSSLPSLRRVNYDVFLSFRGADTRKNIISHLHKELLRQGIRTFKDDRTLEIGDCVPRRLRQAINTSRFAIVVISKNYGTSSWCLEELRMIMNLELDKKIVVIPVFYDVDISDVRNHRRSFALIYHHQSPKIPSWKEALQRIANTQATESRKCKDDATMVEEVVELVSNTLLSKLPMGLGDIVGMEAHMVQIEHLLDMAFTTNEVRMVGIWGMVGIGKTTIAKNFYEKHKHHFKNHHCFMERVSSLKKHGPLFLQKQLLSNIIAKKDLSSLNLGQGASCIKSRLENLKSLIVIDDVDDVKQLDDLAKEASWFGPGSRIIITTRDKSLLNSSCAVYKVEYLEDDKALQIFQRIAFQGAKPPTAYKDLSISISNLAQGLPSALEDLGTYLRGKSVVEWRDALKSFEEAPLEKTMVDLKSSYDDLNNLGKKAFLHVACLFNGEPVRRVRKLLGQGKAGTRVLEEKSLINVSPDGRIAMHRLLEQMGKHIVRQDSDNSPAHQRILWHHHDIRQVLATKTGTHLIEGLALDVCEMPPGVHINWEVFKPMHNLRFLKIYKSKQCGGLDPGKEAIILEDNLSVHKLRLLHWDAYPFTTLPASISPDCLVELNLCHSKLKTLWSGTPKFLNLRKLDLTGSKDLTELPDLEETQYLEELILAGCSSLKQMPKSICSLSRLQKLDVSNCDGLKDLRIKIMKSKSAVLQDTSMRVRSVRLCFYGTEPFLGDTLGCSLTNPSIKGNLQVELMLLGGYAEHLSFVSKNHVSRELDLKSPPYGFKSLDIMRLKWSVKGGYFKCGSFSGFPWLQELNLINLNIQKIPDDIEHMQVLEKLDLSGNIFEKLPTTMCYLTKLKHLTLSNCRSLQELPGLPQVESLTLSDCTNLRTLVKKDHGTYSLLELWLDNCKKIESLPNELKHLTKLTYLDLSRHDFKIISSKMVGELTSLVTLSLNYCNNLVSLTGLPLSLKCLNAHGCKSLKTYSLQAAHSIDHLDLSACSNGKDNSIITRFPAGRRGKEVPLCACLCFQETTRLGKYNHVTCKHISIFMRRLKSWVLGFFLFILAVVLGVLLVVITDPISATTLLMVTFMYLKL</sequence>
<dbReference type="InterPro" id="IPR002182">
    <property type="entry name" value="NB-ARC"/>
</dbReference>
<dbReference type="PRINTS" id="PR00364">
    <property type="entry name" value="DISEASERSIST"/>
</dbReference>
<keyword evidence="5" id="KW-1133">Transmembrane helix</keyword>
<protein>
    <recommendedName>
        <fullName evidence="6">TIR domain-containing protein</fullName>
    </recommendedName>
</protein>
<dbReference type="Pfam" id="PF00931">
    <property type="entry name" value="NB-ARC"/>
    <property type="match status" value="1"/>
</dbReference>
<dbReference type="InterPro" id="IPR044974">
    <property type="entry name" value="Disease_R_plants"/>
</dbReference>
<dbReference type="InterPro" id="IPR036390">
    <property type="entry name" value="WH_DNA-bd_sf"/>
</dbReference>
<dbReference type="SUPFAM" id="SSF52200">
    <property type="entry name" value="Toll/Interleukin receptor TIR domain"/>
    <property type="match status" value="1"/>
</dbReference>
<feature type="domain" description="TIR" evidence="6">
    <location>
        <begin position="11"/>
        <end position="171"/>
    </location>
</feature>
<dbReference type="Gene3D" id="3.40.50.300">
    <property type="entry name" value="P-loop containing nucleotide triphosphate hydrolases"/>
    <property type="match status" value="1"/>
</dbReference>
<dbReference type="PANTHER" id="PTHR11017:SF388">
    <property type="entry name" value="TIR DOMAIN-CONTAINING PROTEIN"/>
    <property type="match status" value="1"/>
</dbReference>
<evidence type="ECO:0000313" key="7">
    <source>
        <dbReference type="EMBL" id="CAH8388901.1"/>
    </source>
</evidence>
<dbReference type="InterPro" id="IPR035897">
    <property type="entry name" value="Toll_tir_struct_dom_sf"/>
</dbReference>
<dbReference type="Gene3D" id="3.80.10.10">
    <property type="entry name" value="Ribonuclease Inhibitor"/>
    <property type="match status" value="3"/>
</dbReference>
<comment type="caution">
    <text evidence="7">The sequence shown here is derived from an EMBL/GenBank/DDBJ whole genome shotgun (WGS) entry which is preliminary data.</text>
</comment>
<dbReference type="Proteomes" id="UP001642260">
    <property type="component" value="Unassembled WGS sequence"/>
</dbReference>
<dbReference type="Pfam" id="PF01582">
    <property type="entry name" value="TIR"/>
    <property type="match status" value="1"/>
</dbReference>
<dbReference type="SUPFAM" id="SSF46785">
    <property type="entry name" value="Winged helix' DNA-binding domain"/>
    <property type="match status" value="1"/>
</dbReference>
<dbReference type="SMART" id="SM00255">
    <property type="entry name" value="TIR"/>
    <property type="match status" value="1"/>
</dbReference>
<evidence type="ECO:0000256" key="2">
    <source>
        <dbReference type="ARBA" id="ARBA00022737"/>
    </source>
</evidence>
<organism evidence="7 8">
    <name type="scientific">Eruca vesicaria subsp. sativa</name>
    <name type="common">Garden rocket</name>
    <name type="synonym">Eruca sativa</name>
    <dbReference type="NCBI Taxonomy" id="29727"/>
    <lineage>
        <taxon>Eukaryota</taxon>
        <taxon>Viridiplantae</taxon>
        <taxon>Streptophyta</taxon>
        <taxon>Embryophyta</taxon>
        <taxon>Tracheophyta</taxon>
        <taxon>Spermatophyta</taxon>
        <taxon>Magnoliopsida</taxon>
        <taxon>eudicotyledons</taxon>
        <taxon>Gunneridae</taxon>
        <taxon>Pentapetalae</taxon>
        <taxon>rosids</taxon>
        <taxon>malvids</taxon>
        <taxon>Brassicales</taxon>
        <taxon>Brassicaceae</taxon>
        <taxon>Brassiceae</taxon>
        <taxon>Eruca</taxon>
    </lineage>
</organism>
<dbReference type="GO" id="GO:0006952">
    <property type="term" value="P:defense response"/>
    <property type="evidence" value="ECO:0007669"/>
    <property type="project" value="UniProtKB-KW"/>
</dbReference>
<dbReference type="AlphaFoldDB" id="A0ABC8M143"/>
<dbReference type="InterPro" id="IPR000157">
    <property type="entry name" value="TIR_dom"/>
</dbReference>
<dbReference type="InterPro" id="IPR058192">
    <property type="entry name" value="WHD_ROQ1-like"/>
</dbReference>
<evidence type="ECO:0000259" key="6">
    <source>
        <dbReference type="PROSITE" id="PS50104"/>
    </source>
</evidence>
<dbReference type="FunFam" id="3.40.50.10140:FF:000007">
    <property type="entry name" value="Disease resistance protein (TIR-NBS-LRR class)"/>
    <property type="match status" value="1"/>
</dbReference>
<keyword evidence="2" id="KW-0677">Repeat</keyword>
<dbReference type="Gene3D" id="1.10.8.430">
    <property type="entry name" value="Helical domain of apoptotic protease-activating factors"/>
    <property type="match status" value="1"/>
</dbReference>
<dbReference type="InterPro" id="IPR011713">
    <property type="entry name" value="Leu-rich_rpt_3"/>
</dbReference>
<evidence type="ECO:0000256" key="4">
    <source>
        <dbReference type="ARBA" id="ARBA00023027"/>
    </source>
</evidence>